<organism evidence="2 3">
    <name type="scientific">Steinernema glaseri</name>
    <dbReference type="NCBI Taxonomy" id="37863"/>
    <lineage>
        <taxon>Eukaryota</taxon>
        <taxon>Metazoa</taxon>
        <taxon>Ecdysozoa</taxon>
        <taxon>Nematoda</taxon>
        <taxon>Chromadorea</taxon>
        <taxon>Rhabditida</taxon>
        <taxon>Tylenchina</taxon>
        <taxon>Panagrolaimomorpha</taxon>
        <taxon>Strongyloidoidea</taxon>
        <taxon>Steinernematidae</taxon>
        <taxon>Steinernema</taxon>
    </lineage>
</organism>
<feature type="region of interest" description="Disordered" evidence="1">
    <location>
        <begin position="48"/>
        <end position="73"/>
    </location>
</feature>
<keyword evidence="2" id="KW-1185">Reference proteome</keyword>
<proteinExistence type="predicted"/>
<dbReference type="Proteomes" id="UP000095287">
    <property type="component" value="Unplaced"/>
</dbReference>
<evidence type="ECO:0000313" key="3">
    <source>
        <dbReference type="WBParaSite" id="L893_g15005.t1"/>
    </source>
</evidence>
<evidence type="ECO:0000256" key="1">
    <source>
        <dbReference type="SAM" id="MobiDB-lite"/>
    </source>
</evidence>
<reference evidence="3" key="1">
    <citation type="submission" date="2016-11" db="UniProtKB">
        <authorList>
            <consortium name="WormBaseParasite"/>
        </authorList>
    </citation>
    <scope>IDENTIFICATION</scope>
</reference>
<sequence>MNGICGSSKLLQRSLYVVCHSYPFTVRNPPPRRASLSPSVVFGHKIGQEESPSNCAPVEDNEMSNAAHWDRLP</sequence>
<dbReference type="WBParaSite" id="L893_g15005.t1">
    <property type="protein sequence ID" value="L893_g15005.t1"/>
    <property type="gene ID" value="L893_g15005"/>
</dbReference>
<accession>A0A1I7YCN0</accession>
<protein>
    <submittedName>
        <fullName evidence="3">Uncharacterized protein</fullName>
    </submittedName>
</protein>
<name>A0A1I7YCN0_9BILA</name>
<evidence type="ECO:0000313" key="2">
    <source>
        <dbReference type="Proteomes" id="UP000095287"/>
    </source>
</evidence>
<dbReference type="AlphaFoldDB" id="A0A1I7YCN0"/>